<dbReference type="InterPro" id="IPR001436">
    <property type="entry name" value="Alpha-crystallin/sHSP_animal"/>
</dbReference>
<dbReference type="PROSITE" id="PS01031">
    <property type="entry name" value="SHSP"/>
    <property type="match status" value="1"/>
</dbReference>
<dbReference type="InterPro" id="IPR055269">
    <property type="entry name" value="Alpha-crystallin/HSP_16"/>
</dbReference>
<dbReference type="PANTHER" id="PTHR45640:SF13">
    <property type="entry name" value="HEAT SHOCK PROTEIN 22-RELATED"/>
    <property type="match status" value="1"/>
</dbReference>
<evidence type="ECO:0000256" key="4">
    <source>
        <dbReference type="RuleBase" id="RU003616"/>
    </source>
</evidence>
<feature type="compositionally biased region" description="Basic and acidic residues" evidence="5">
    <location>
        <begin position="151"/>
        <end position="163"/>
    </location>
</feature>
<evidence type="ECO:0000256" key="3">
    <source>
        <dbReference type="PROSITE-ProRule" id="PRU00285"/>
    </source>
</evidence>
<keyword evidence="7" id="KW-1185">Reference proteome</keyword>
<dbReference type="RefSeq" id="XP_017784339.1">
    <property type="nucleotide sequence ID" value="XM_017928850.1"/>
</dbReference>
<organism evidence="7 8">
    <name type="scientific">Nicrophorus vespilloides</name>
    <name type="common">Boreal carrion beetle</name>
    <dbReference type="NCBI Taxonomy" id="110193"/>
    <lineage>
        <taxon>Eukaryota</taxon>
        <taxon>Metazoa</taxon>
        <taxon>Ecdysozoa</taxon>
        <taxon>Arthropoda</taxon>
        <taxon>Hexapoda</taxon>
        <taxon>Insecta</taxon>
        <taxon>Pterygota</taxon>
        <taxon>Neoptera</taxon>
        <taxon>Endopterygota</taxon>
        <taxon>Coleoptera</taxon>
        <taxon>Polyphaga</taxon>
        <taxon>Staphyliniformia</taxon>
        <taxon>Silphidae</taxon>
        <taxon>Nicrophorinae</taxon>
        <taxon>Nicrophorus</taxon>
    </lineage>
</organism>
<evidence type="ECO:0000256" key="1">
    <source>
        <dbReference type="ARBA" id="ARBA00023016"/>
    </source>
</evidence>
<dbReference type="CDD" id="cd06526">
    <property type="entry name" value="metazoan_ACD"/>
    <property type="match status" value="1"/>
</dbReference>
<dbReference type="PIRSF" id="PIRSF036514">
    <property type="entry name" value="Sm_HSP_B1"/>
    <property type="match status" value="1"/>
</dbReference>
<name>A0ABM1NBY9_NICVS</name>
<dbReference type="InterPro" id="IPR008978">
    <property type="entry name" value="HSP20-like_chaperone"/>
</dbReference>
<dbReference type="GeneID" id="108568008"/>
<reference evidence="8" key="1">
    <citation type="submission" date="2025-08" db="UniProtKB">
        <authorList>
            <consortium name="RefSeq"/>
        </authorList>
    </citation>
    <scope>IDENTIFICATION</scope>
    <source>
        <tissue evidence="8">Whole Larva</tissue>
    </source>
</reference>
<dbReference type="PANTHER" id="PTHR45640">
    <property type="entry name" value="HEAT SHOCK PROTEIN HSP-12.2-RELATED"/>
    <property type="match status" value="1"/>
</dbReference>
<comment type="similarity">
    <text evidence="2 3 4">Belongs to the small heat shock protein (HSP20) family.</text>
</comment>
<dbReference type="SUPFAM" id="SSF49764">
    <property type="entry name" value="HSP20-like chaperones"/>
    <property type="match status" value="1"/>
</dbReference>
<evidence type="ECO:0000256" key="5">
    <source>
        <dbReference type="SAM" id="MobiDB-lite"/>
    </source>
</evidence>
<gene>
    <name evidence="8" type="primary">LOC108568008</name>
</gene>
<keyword evidence="1" id="KW-0346">Stress response</keyword>
<dbReference type="Pfam" id="PF00011">
    <property type="entry name" value="HSP20"/>
    <property type="match status" value="1"/>
</dbReference>
<evidence type="ECO:0000313" key="8">
    <source>
        <dbReference type="RefSeq" id="XP_017784339.1"/>
    </source>
</evidence>
<dbReference type="Proteomes" id="UP000695000">
    <property type="component" value="Unplaced"/>
</dbReference>
<proteinExistence type="inferred from homology"/>
<evidence type="ECO:0000259" key="6">
    <source>
        <dbReference type="PROSITE" id="PS01031"/>
    </source>
</evidence>
<feature type="region of interest" description="Disordered" evidence="5">
    <location>
        <begin position="147"/>
        <end position="180"/>
    </location>
</feature>
<evidence type="ECO:0000313" key="7">
    <source>
        <dbReference type="Proteomes" id="UP000695000"/>
    </source>
</evidence>
<accession>A0ABM1NBY9</accession>
<evidence type="ECO:0000256" key="2">
    <source>
        <dbReference type="PIRNR" id="PIRNR036514"/>
    </source>
</evidence>
<dbReference type="Gene3D" id="2.60.40.790">
    <property type="match status" value="1"/>
</dbReference>
<protein>
    <submittedName>
        <fullName evidence="8">Protein lethal(2)essential for life-like</fullName>
    </submittedName>
</protein>
<dbReference type="InterPro" id="IPR002068">
    <property type="entry name" value="A-crystallin/Hsp20_dom"/>
</dbReference>
<sequence>MSLLPIFFGDRYNSMRPSRILNQHFGVPLQLEDLFSPMTIPEEFRTMMLHPGYYRPWKSAAAGDDSGSTVSWEKDKYQVNLDVQQFKPEEITVKVTGKNEITVEGKHEEQQDEHGFISRHFVRKYVVPQGCNIEGVVSHLSSDGVLSISAPREDTPTTDHKEIPITQTGKPAIKPDDQKN</sequence>
<dbReference type="PRINTS" id="PR00299">
    <property type="entry name" value="ACRYSTALLIN"/>
</dbReference>
<feature type="domain" description="SHSP" evidence="6">
    <location>
        <begin position="59"/>
        <end position="168"/>
    </location>
</feature>